<evidence type="ECO:0000256" key="3">
    <source>
        <dbReference type="ARBA" id="ARBA00005811"/>
    </source>
</evidence>
<dbReference type="GO" id="GO:0005886">
    <property type="term" value="C:plasma membrane"/>
    <property type="evidence" value="ECO:0007669"/>
    <property type="project" value="UniProtKB-SubCell"/>
</dbReference>
<keyword evidence="8 12" id="KW-0812">Transmembrane</keyword>
<accession>S6B7C3</accession>
<evidence type="ECO:0000256" key="12">
    <source>
        <dbReference type="RuleBase" id="RU003879"/>
    </source>
</evidence>
<comment type="subunit">
    <text evidence="4">The accessory proteins ExbB and ExbD seem to form a complex with TonB.</text>
</comment>
<dbReference type="OrthoDB" id="9798629at2"/>
<evidence type="ECO:0000256" key="4">
    <source>
        <dbReference type="ARBA" id="ARBA00011471"/>
    </source>
</evidence>
<dbReference type="Pfam" id="PF02472">
    <property type="entry name" value="ExbD"/>
    <property type="match status" value="1"/>
</dbReference>
<evidence type="ECO:0000256" key="2">
    <source>
        <dbReference type="ARBA" id="ARBA00004249"/>
    </source>
</evidence>
<evidence type="ECO:0000256" key="5">
    <source>
        <dbReference type="ARBA" id="ARBA00022448"/>
    </source>
</evidence>
<gene>
    <name evidence="14" type="ORF">SCD_n02540</name>
</gene>
<dbReference type="PANTHER" id="PTHR30558:SF12">
    <property type="entry name" value="BIOPOLYMER TRANSPORT PROTEIN EXBD"/>
    <property type="match status" value="1"/>
</dbReference>
<dbReference type="PANTHER" id="PTHR30558">
    <property type="entry name" value="EXBD MEMBRANE COMPONENT OF PMF-DRIVEN MACROMOLECULE IMPORT SYSTEM"/>
    <property type="match status" value="1"/>
</dbReference>
<dbReference type="HOGENOM" id="CLU_085305_1_1_4"/>
<evidence type="ECO:0000256" key="1">
    <source>
        <dbReference type="ARBA" id="ARBA00003540"/>
    </source>
</evidence>
<keyword evidence="11 13" id="KW-0472">Membrane</keyword>
<name>S6B7C3_SULDS</name>
<dbReference type="eggNOG" id="COG0848">
    <property type="taxonomic scope" value="Bacteria"/>
</dbReference>
<dbReference type="EMBL" id="AP013066">
    <property type="protein sequence ID" value="BAN36342.1"/>
    <property type="molecule type" value="Genomic_DNA"/>
</dbReference>
<keyword evidence="7" id="KW-0997">Cell inner membrane</keyword>
<evidence type="ECO:0000256" key="9">
    <source>
        <dbReference type="ARBA" id="ARBA00022927"/>
    </source>
</evidence>
<evidence type="ECO:0000313" key="14">
    <source>
        <dbReference type="EMBL" id="BAN36342.1"/>
    </source>
</evidence>
<dbReference type="STRING" id="1163617.SCD_n02540"/>
<keyword evidence="15" id="KW-1185">Reference proteome</keyword>
<evidence type="ECO:0000256" key="6">
    <source>
        <dbReference type="ARBA" id="ARBA00022475"/>
    </source>
</evidence>
<dbReference type="RefSeq" id="WP_009207699.1">
    <property type="nucleotide sequence ID" value="NC_022357.1"/>
</dbReference>
<dbReference type="AlphaFoldDB" id="S6B7C3"/>
<comment type="function">
    <text evidence="1">Involved in the TonB-dependent energy-dependent transport of various receptor-bound substrates.</text>
</comment>
<evidence type="ECO:0000256" key="10">
    <source>
        <dbReference type="ARBA" id="ARBA00022989"/>
    </source>
</evidence>
<evidence type="ECO:0000256" key="11">
    <source>
        <dbReference type="ARBA" id="ARBA00023136"/>
    </source>
</evidence>
<dbReference type="GO" id="GO:0015031">
    <property type="term" value="P:protein transport"/>
    <property type="evidence" value="ECO:0007669"/>
    <property type="project" value="UniProtKB-KW"/>
</dbReference>
<dbReference type="Gene3D" id="3.30.420.270">
    <property type="match status" value="1"/>
</dbReference>
<dbReference type="Proteomes" id="UP000015559">
    <property type="component" value="Chromosome"/>
</dbReference>
<evidence type="ECO:0000256" key="7">
    <source>
        <dbReference type="ARBA" id="ARBA00022519"/>
    </source>
</evidence>
<evidence type="ECO:0000256" key="13">
    <source>
        <dbReference type="SAM" id="Phobius"/>
    </source>
</evidence>
<keyword evidence="6" id="KW-1003">Cell membrane</keyword>
<reference evidence="14 15" key="1">
    <citation type="journal article" date="2012" name="Appl. Environ. Microbiol.">
        <title>Draft genome sequence of a psychrotolerant sulfur-oxidizing bacterium, Sulfuricella denitrificans skB26, and proteomic insights into cold adaptation.</title>
        <authorList>
            <person name="Watanabe T."/>
            <person name="Kojima H."/>
            <person name="Fukui M."/>
        </authorList>
    </citation>
    <scope>NUCLEOTIDE SEQUENCE [LARGE SCALE GENOMIC DNA]</scope>
    <source>
        <strain evidence="15">skB26</strain>
    </source>
</reference>
<keyword evidence="5 12" id="KW-0813">Transport</keyword>
<sequence length="146" mass="15964">MGLHSRSEQTAMSEINVTPLVDVMLVLLIVFIVTAPLLMQAVKVNLPKTAAVSPMKQTKTIQMAIDAQGGVFIDQRLIHFDTLEAELKKIAAQDADPNVQLHADESVRYGRVAQVLAMLQRVGITKLAFVTTPIGKVPAPEENHKQ</sequence>
<dbReference type="InterPro" id="IPR003400">
    <property type="entry name" value="ExbD"/>
</dbReference>
<dbReference type="GO" id="GO:0022857">
    <property type="term" value="F:transmembrane transporter activity"/>
    <property type="evidence" value="ECO:0007669"/>
    <property type="project" value="InterPro"/>
</dbReference>
<comment type="similarity">
    <text evidence="3 12">Belongs to the ExbD/TolR family.</text>
</comment>
<protein>
    <submittedName>
        <fullName evidence="14">Biopolymer transport protein</fullName>
    </submittedName>
</protein>
<evidence type="ECO:0000313" key="15">
    <source>
        <dbReference type="Proteomes" id="UP000015559"/>
    </source>
</evidence>
<evidence type="ECO:0000256" key="8">
    <source>
        <dbReference type="ARBA" id="ARBA00022692"/>
    </source>
</evidence>
<dbReference type="KEGG" id="sdr:SCD_n02540"/>
<feature type="transmembrane region" description="Helical" evidence="13">
    <location>
        <begin position="20"/>
        <end position="39"/>
    </location>
</feature>
<keyword evidence="9 12" id="KW-0653">Protein transport</keyword>
<organism evidence="14 15">
    <name type="scientific">Sulfuricella denitrificans (strain DSM 22764 / NBRC 105220 / skB26)</name>
    <dbReference type="NCBI Taxonomy" id="1163617"/>
    <lineage>
        <taxon>Bacteria</taxon>
        <taxon>Pseudomonadati</taxon>
        <taxon>Pseudomonadota</taxon>
        <taxon>Betaproteobacteria</taxon>
        <taxon>Nitrosomonadales</taxon>
        <taxon>Sulfuricellaceae</taxon>
        <taxon>Sulfuricella</taxon>
    </lineage>
</organism>
<proteinExistence type="inferred from homology"/>
<comment type="subcellular location">
    <subcellularLocation>
        <location evidence="2">Cell inner membrane</location>
        <topology evidence="2">Single-pass type II membrane protein</topology>
    </subcellularLocation>
    <subcellularLocation>
        <location evidence="12">Cell membrane</location>
        <topology evidence="12">Single-pass type II membrane protein</topology>
    </subcellularLocation>
</comment>
<keyword evidence="10 13" id="KW-1133">Transmembrane helix</keyword>